<name>A0A0K0ET01_STRER</name>
<feature type="compositionally biased region" description="Low complexity" evidence="1">
    <location>
        <begin position="182"/>
        <end position="197"/>
    </location>
</feature>
<accession>A0A0K0ET01</accession>
<dbReference type="WBParaSite" id="SSTP_0001257800.1">
    <property type="protein sequence ID" value="SSTP_0001257800.1"/>
    <property type="gene ID" value="SSTP_0001257800"/>
</dbReference>
<feature type="compositionally biased region" description="Polar residues" evidence="1">
    <location>
        <begin position="156"/>
        <end position="178"/>
    </location>
</feature>
<feature type="region of interest" description="Disordered" evidence="1">
    <location>
        <begin position="256"/>
        <end position="288"/>
    </location>
</feature>
<feature type="region of interest" description="Disordered" evidence="1">
    <location>
        <begin position="84"/>
        <end position="103"/>
    </location>
</feature>
<dbReference type="WBParaSite" id="TCONS_00000293.p1">
    <property type="protein sequence ID" value="TCONS_00000293.p1"/>
    <property type="gene ID" value="XLOC_000306"/>
</dbReference>
<feature type="region of interest" description="Disordered" evidence="1">
    <location>
        <begin position="48"/>
        <end position="67"/>
    </location>
</feature>
<dbReference type="AlphaFoldDB" id="A0A0K0ET01"/>
<evidence type="ECO:0000313" key="2">
    <source>
        <dbReference type="Proteomes" id="UP000035681"/>
    </source>
</evidence>
<evidence type="ECO:0000313" key="4">
    <source>
        <dbReference type="WBParaSite" id="TCONS_00000293.p1"/>
    </source>
</evidence>
<feature type="region of interest" description="Disordered" evidence="1">
    <location>
        <begin position="466"/>
        <end position="505"/>
    </location>
</feature>
<organism evidence="3">
    <name type="scientific">Strongyloides stercoralis</name>
    <name type="common">Threadworm</name>
    <dbReference type="NCBI Taxonomy" id="6248"/>
    <lineage>
        <taxon>Eukaryota</taxon>
        <taxon>Metazoa</taxon>
        <taxon>Ecdysozoa</taxon>
        <taxon>Nematoda</taxon>
        <taxon>Chromadorea</taxon>
        <taxon>Rhabditida</taxon>
        <taxon>Tylenchina</taxon>
        <taxon>Panagrolaimomorpha</taxon>
        <taxon>Strongyloidoidea</taxon>
        <taxon>Strongyloididae</taxon>
        <taxon>Strongyloides</taxon>
    </lineage>
</organism>
<keyword evidence="2" id="KW-1185">Reference proteome</keyword>
<proteinExistence type="predicted"/>
<evidence type="ECO:0000256" key="1">
    <source>
        <dbReference type="SAM" id="MobiDB-lite"/>
    </source>
</evidence>
<sequence>MSSTTNNSSAGKEKIKISFKKITKNRKSKEDIKKESDALVLKLRMASLEKKNKNMNNDSKRLGKEEKIREKNLRIFNALYATPYDDPDRREEELANTSYVDSSNSNDYNTESFNFFTSFLSNPTNGNSKDIKNEKEDIGKKVTSTNNDSKEDKSKGNVQSSIPCSLPSLLTETESQNESLKKSYLSNSNTNSTSKGSIKTKKLTPSNIVLSESSKQNESQSNASHQTSIQTASKDEDPKLLPVTVMIFKHKGTPLTTTNLSKQKDEGKIKSPQLEPQLGGIPGKGQPASDAVVSQVMKKINERKKMLEDAPLLRFVFRNAFTNKIQFSFFHTSEGTVKNLKSRLKKRYNFVRHIFYNGMELADDDKKLADLNLPINFEFTIVPKITSGDYSNQEYSQMNRVLDMKKQFFQNIMNITDSMGNFETEDVVVKKLVHKFVTMTENERKKFDEDMKNKFIKLKELKENQRRKKASSFLISKGIRSKKEKKSKSKRSSPAKSINLDKIKK</sequence>
<feature type="compositionally biased region" description="Low complexity" evidence="1">
    <location>
        <begin position="211"/>
        <end position="224"/>
    </location>
</feature>
<evidence type="ECO:0000313" key="3">
    <source>
        <dbReference type="WBParaSite" id="SSTP_0001257800.1"/>
    </source>
</evidence>
<reference evidence="3" key="1">
    <citation type="submission" date="2015-08" db="UniProtKB">
        <authorList>
            <consortium name="WormBaseParasite"/>
        </authorList>
    </citation>
    <scope>IDENTIFICATION</scope>
</reference>
<feature type="compositionally biased region" description="Basic and acidic residues" evidence="1">
    <location>
        <begin position="129"/>
        <end position="140"/>
    </location>
</feature>
<protein>
    <submittedName>
        <fullName evidence="3 4">Ubiquitin-like domain-containing protein</fullName>
    </submittedName>
</protein>
<feature type="region of interest" description="Disordered" evidence="1">
    <location>
        <begin position="124"/>
        <end position="236"/>
    </location>
</feature>
<dbReference type="Proteomes" id="UP000035681">
    <property type="component" value="Unplaced"/>
</dbReference>
<feature type="compositionally biased region" description="Basic residues" evidence="1">
    <location>
        <begin position="479"/>
        <end position="493"/>
    </location>
</feature>